<sequence length="312" mass="35036">MLQQTQVSTVIPYFNNFIKNFPTLNDMAHAPLDKIMAMWTGLGYYSRARNLHRCVQEIVKQGGAVPKTQEALKALPGIGEYTSAAILSIGYNQPYVPIDGNVERITARLFAVQEPLPSSKPALAMLAKTLNNHEEALVRPGDFAQGLFDIGATICKPKNPLCLICPLSDVCKAHQEKIADLLPKKQKKAEKPTKFGVSLFIQNSQGQLLFRKRPEKGVLAGTMELPSTIWSEQFPSLEQAIIETDCKGEYKKLGDIKHVFTHFTLKIRLYALVGHPDFITQDQKNIWLDLKELHHYPCSTLMRKMIAYSVKT</sequence>
<dbReference type="InterPro" id="IPR003265">
    <property type="entry name" value="HhH-GPD_domain"/>
</dbReference>
<keyword evidence="11" id="KW-0411">Iron-sulfur</keyword>
<dbReference type="EC" id="3.2.2.31" evidence="4 14"/>
<reference evidence="16" key="1">
    <citation type="submission" date="2022-10" db="EMBL/GenBank/DDBJ databases">
        <authorList>
            <person name="Botero Cardona J."/>
        </authorList>
    </citation>
    <scope>NUCLEOTIDE SEQUENCE</scope>
    <source>
        <strain evidence="16">R-83534</strain>
    </source>
</reference>
<dbReference type="InterPro" id="IPR003651">
    <property type="entry name" value="Endonuclease3_FeS-loop_motif"/>
</dbReference>
<evidence type="ECO:0000256" key="3">
    <source>
        <dbReference type="ARBA" id="ARBA00008343"/>
    </source>
</evidence>
<evidence type="ECO:0000256" key="4">
    <source>
        <dbReference type="ARBA" id="ARBA00012045"/>
    </source>
</evidence>
<dbReference type="SUPFAM" id="SSF48150">
    <property type="entry name" value="DNA-glycosylase"/>
    <property type="match status" value="1"/>
</dbReference>
<dbReference type="InterPro" id="IPR015797">
    <property type="entry name" value="NUDIX_hydrolase-like_dom_sf"/>
</dbReference>
<keyword evidence="9" id="KW-0378">Hydrolase</keyword>
<proteinExistence type="inferred from homology"/>
<dbReference type="CDD" id="cd00056">
    <property type="entry name" value="ENDO3c"/>
    <property type="match status" value="1"/>
</dbReference>
<feature type="domain" description="HhH-GPD" evidence="15">
    <location>
        <begin position="1"/>
        <end position="153"/>
    </location>
</feature>
<gene>
    <name evidence="16" type="ORF">R83534S58_LOCUS532</name>
</gene>
<dbReference type="Pfam" id="PF00730">
    <property type="entry name" value="HhH-GPD"/>
    <property type="match status" value="1"/>
</dbReference>
<organism evidence="16 17">
    <name type="scientific">Commensalibacter papalotli</name>
    <name type="common">ex Botero et al. 2024</name>
    <dbReference type="NCBI Taxonomy" id="2972766"/>
    <lineage>
        <taxon>Bacteria</taxon>
        <taxon>Pseudomonadati</taxon>
        <taxon>Pseudomonadota</taxon>
        <taxon>Alphaproteobacteria</taxon>
        <taxon>Acetobacterales</taxon>
        <taxon>Acetobacteraceae</taxon>
    </lineage>
</organism>
<evidence type="ECO:0000256" key="12">
    <source>
        <dbReference type="ARBA" id="ARBA00023204"/>
    </source>
</evidence>
<dbReference type="Gene3D" id="1.10.1670.10">
    <property type="entry name" value="Helix-hairpin-Helix base-excision DNA repair enzymes (C-terminal)"/>
    <property type="match status" value="1"/>
</dbReference>
<evidence type="ECO:0000256" key="7">
    <source>
        <dbReference type="ARBA" id="ARBA00022723"/>
    </source>
</evidence>
<evidence type="ECO:0000256" key="6">
    <source>
        <dbReference type="ARBA" id="ARBA00022485"/>
    </source>
</evidence>
<dbReference type="InterPro" id="IPR023170">
    <property type="entry name" value="HhH_base_excis_C"/>
</dbReference>
<dbReference type="Gene3D" id="3.90.79.10">
    <property type="entry name" value="Nucleoside Triphosphate Pyrophosphohydrolase"/>
    <property type="match status" value="1"/>
</dbReference>
<dbReference type="SMART" id="SM00525">
    <property type="entry name" value="FES"/>
    <property type="match status" value="1"/>
</dbReference>
<keyword evidence="10 14" id="KW-0408">Iron</keyword>
<keyword evidence="13 14" id="KW-0326">Glycosidase</keyword>
<comment type="similarity">
    <text evidence="3 14">Belongs to the Nth/MutY family.</text>
</comment>
<evidence type="ECO:0000256" key="8">
    <source>
        <dbReference type="ARBA" id="ARBA00022763"/>
    </source>
</evidence>
<keyword evidence="17" id="KW-1185">Reference proteome</keyword>
<dbReference type="InterPro" id="IPR004035">
    <property type="entry name" value="Endouclease-III_FeS-bd_BS"/>
</dbReference>
<dbReference type="Gene3D" id="1.10.340.30">
    <property type="entry name" value="Hypothetical protein, domain 2"/>
    <property type="match status" value="1"/>
</dbReference>
<dbReference type="InterPro" id="IPR044298">
    <property type="entry name" value="MIG/MutY"/>
</dbReference>
<dbReference type="EMBL" id="CAMXCH010000001">
    <property type="protein sequence ID" value="CAI3930980.1"/>
    <property type="molecule type" value="Genomic_DNA"/>
</dbReference>
<dbReference type="PANTHER" id="PTHR42944:SF1">
    <property type="entry name" value="ADENINE DNA GLYCOSYLASE"/>
    <property type="match status" value="1"/>
</dbReference>
<comment type="caution">
    <text evidence="16">The sequence shown here is derived from an EMBL/GenBank/DDBJ whole genome shotgun (WGS) entry which is preliminary data.</text>
</comment>
<comment type="function">
    <text evidence="2">Adenine glycosylase active on G-A mispairs. MutY also corrects error-prone DNA synthesis past GO lesions which are due to the oxidatively damaged form of guanine: 7,8-dihydro-8-oxoguanine (8-oxo-dGTP).</text>
</comment>
<dbReference type="CDD" id="cd03431">
    <property type="entry name" value="NUDIX_DNA_Glycosylase_C-MutY"/>
    <property type="match status" value="1"/>
</dbReference>
<evidence type="ECO:0000256" key="5">
    <source>
        <dbReference type="ARBA" id="ARBA00022023"/>
    </source>
</evidence>
<evidence type="ECO:0000313" key="17">
    <source>
        <dbReference type="Proteomes" id="UP001154272"/>
    </source>
</evidence>
<dbReference type="SMART" id="SM00478">
    <property type="entry name" value="ENDO3c"/>
    <property type="match status" value="1"/>
</dbReference>
<comment type="catalytic activity">
    <reaction evidence="1 14">
        <text>Hydrolyzes free adenine bases from 7,8-dihydro-8-oxoguanine:adenine mismatched double-stranded DNA, leaving an apurinic site.</text>
        <dbReference type="EC" id="3.2.2.31"/>
    </reaction>
</comment>
<evidence type="ECO:0000256" key="10">
    <source>
        <dbReference type="ARBA" id="ARBA00023004"/>
    </source>
</evidence>
<dbReference type="SUPFAM" id="SSF55811">
    <property type="entry name" value="Nudix"/>
    <property type="match status" value="1"/>
</dbReference>
<dbReference type="Pfam" id="PF10576">
    <property type="entry name" value="EndIII_4Fe-2S"/>
    <property type="match status" value="1"/>
</dbReference>
<evidence type="ECO:0000256" key="2">
    <source>
        <dbReference type="ARBA" id="ARBA00002933"/>
    </source>
</evidence>
<dbReference type="InterPro" id="IPR029119">
    <property type="entry name" value="MutY_C"/>
</dbReference>
<name>A0ABM9HKI9_9PROT</name>
<accession>A0ABM9HKI9</accession>
<keyword evidence="12" id="KW-0234">DNA repair</keyword>
<evidence type="ECO:0000259" key="15">
    <source>
        <dbReference type="SMART" id="SM00478"/>
    </source>
</evidence>
<evidence type="ECO:0000256" key="14">
    <source>
        <dbReference type="RuleBase" id="RU365096"/>
    </source>
</evidence>
<dbReference type="Pfam" id="PF14815">
    <property type="entry name" value="NUDIX_4"/>
    <property type="match status" value="1"/>
</dbReference>
<evidence type="ECO:0000256" key="11">
    <source>
        <dbReference type="ARBA" id="ARBA00023014"/>
    </source>
</evidence>
<evidence type="ECO:0000256" key="9">
    <source>
        <dbReference type="ARBA" id="ARBA00022801"/>
    </source>
</evidence>
<evidence type="ECO:0000256" key="1">
    <source>
        <dbReference type="ARBA" id="ARBA00000843"/>
    </source>
</evidence>
<keyword evidence="6" id="KW-0004">4Fe-4S</keyword>
<protein>
    <recommendedName>
        <fullName evidence="5 14">Adenine DNA glycosylase</fullName>
        <ecNumber evidence="4 14">3.2.2.31</ecNumber>
    </recommendedName>
</protein>
<evidence type="ECO:0000256" key="13">
    <source>
        <dbReference type="ARBA" id="ARBA00023295"/>
    </source>
</evidence>
<evidence type="ECO:0000313" key="16">
    <source>
        <dbReference type="EMBL" id="CAI3930980.1"/>
    </source>
</evidence>
<keyword evidence="7" id="KW-0479">Metal-binding</keyword>
<dbReference type="PROSITE" id="PS00764">
    <property type="entry name" value="ENDONUCLEASE_III_1"/>
    <property type="match status" value="1"/>
</dbReference>
<dbReference type="Proteomes" id="UP001154272">
    <property type="component" value="Unassembled WGS sequence"/>
</dbReference>
<dbReference type="PANTHER" id="PTHR42944">
    <property type="entry name" value="ADENINE DNA GLYCOSYLASE"/>
    <property type="match status" value="1"/>
</dbReference>
<dbReference type="InterPro" id="IPR011257">
    <property type="entry name" value="DNA_glycosylase"/>
</dbReference>
<comment type="cofactor">
    <cofactor evidence="14">
        <name>[4Fe-4S] cluster</name>
        <dbReference type="ChEBI" id="CHEBI:49883"/>
    </cofactor>
    <text evidence="14">Binds 1 [4Fe-4S] cluster.</text>
</comment>
<keyword evidence="8 14" id="KW-0227">DNA damage</keyword>